<feature type="domain" description="PTS EIIB type-1" evidence="13">
    <location>
        <begin position="40"/>
        <end position="123"/>
    </location>
</feature>
<dbReference type="PROSITE" id="PS01035">
    <property type="entry name" value="PTS_EIIB_TYPE_1_CYS"/>
    <property type="match status" value="1"/>
</dbReference>
<evidence type="ECO:0000313" key="16">
    <source>
        <dbReference type="Proteomes" id="UP000000260"/>
    </source>
</evidence>
<keyword evidence="8" id="KW-0418">Kinase</keyword>
<dbReference type="PROSITE" id="PS51098">
    <property type="entry name" value="PTS_EIIB_TYPE_1"/>
    <property type="match status" value="1"/>
</dbReference>
<dbReference type="CDD" id="cd00212">
    <property type="entry name" value="PTS_IIB_glc"/>
    <property type="match status" value="1"/>
</dbReference>
<evidence type="ECO:0000256" key="1">
    <source>
        <dbReference type="ARBA" id="ARBA00004429"/>
    </source>
</evidence>
<feature type="transmembrane region" description="Helical" evidence="12">
    <location>
        <begin position="181"/>
        <end position="202"/>
    </location>
</feature>
<evidence type="ECO:0000256" key="8">
    <source>
        <dbReference type="ARBA" id="ARBA00022777"/>
    </source>
</evidence>
<feature type="transmembrane region" description="Helical" evidence="12">
    <location>
        <begin position="398"/>
        <end position="416"/>
    </location>
</feature>
<dbReference type="PANTHER" id="PTHR30175">
    <property type="entry name" value="PHOSPHOTRANSFERASE SYSTEM TRANSPORT PROTEIN"/>
    <property type="match status" value="1"/>
</dbReference>
<dbReference type="PANTHER" id="PTHR30175:SF7">
    <property type="entry name" value="NEGATIVE REGULATOR OF SACY ACTIVITY"/>
    <property type="match status" value="1"/>
</dbReference>
<dbReference type="GO" id="GO:0009401">
    <property type="term" value="P:phosphoenolpyruvate-dependent sugar phosphotransferase system"/>
    <property type="evidence" value="ECO:0007669"/>
    <property type="project" value="UniProtKB-KW"/>
</dbReference>
<protein>
    <submittedName>
        <fullName evidence="15">Uncharacterized protein</fullName>
    </submittedName>
</protein>
<dbReference type="InterPro" id="IPR003352">
    <property type="entry name" value="PTS_EIIC"/>
</dbReference>
<feature type="transmembrane region" description="Helical" evidence="12">
    <location>
        <begin position="249"/>
        <end position="269"/>
    </location>
</feature>
<reference evidence="15 16" key="1">
    <citation type="journal article" date="2010" name="PLoS ONE">
        <title>Genome sequence of Cronobacter sakazakii BAA-894 and comparative genomic hybridization analysis with other Cronobacter species.</title>
        <authorList>
            <person name="Kucerova E."/>
            <person name="Clifton S.W."/>
            <person name="Xia X.Q."/>
            <person name="Long F."/>
            <person name="Porwollik S."/>
            <person name="Fulton L."/>
            <person name="Fronick C."/>
            <person name="Minx P."/>
            <person name="Kyung K."/>
            <person name="Warren W."/>
            <person name="Fulton R."/>
            <person name="Feng D."/>
            <person name="Wollam A."/>
            <person name="Shah N."/>
            <person name="Bhonagiri V."/>
            <person name="Nash W.E."/>
            <person name="Hallsworth-Pepin K."/>
            <person name="Wilson R.K."/>
            <person name="McClelland M."/>
            <person name="Forsythe S.J."/>
        </authorList>
    </citation>
    <scope>NUCLEOTIDE SEQUENCE [LARGE SCALE GENOMIC DNA]</scope>
    <source>
        <strain evidence="15 16">ATCC BAA-894</strain>
    </source>
</reference>
<organism evidence="15 16">
    <name type="scientific">Cronobacter sakazakii (strain ATCC BAA-894)</name>
    <name type="common">Enterobacter sakazakii</name>
    <dbReference type="NCBI Taxonomy" id="290339"/>
    <lineage>
        <taxon>Bacteria</taxon>
        <taxon>Pseudomonadati</taxon>
        <taxon>Pseudomonadota</taxon>
        <taxon>Gammaproteobacteria</taxon>
        <taxon>Enterobacterales</taxon>
        <taxon>Enterobacteriaceae</taxon>
        <taxon>Cronobacter</taxon>
    </lineage>
</organism>
<dbReference type="GO" id="GO:0090589">
    <property type="term" value="F:protein-phosphocysteine-trehalose phosphotransferase system transporter activity"/>
    <property type="evidence" value="ECO:0007669"/>
    <property type="project" value="TreeGrafter"/>
</dbReference>
<dbReference type="InterPro" id="IPR001996">
    <property type="entry name" value="PTS_IIB_1"/>
</dbReference>
<evidence type="ECO:0000256" key="6">
    <source>
        <dbReference type="ARBA" id="ARBA00022683"/>
    </source>
</evidence>
<keyword evidence="7 12" id="KW-0812">Transmembrane</keyword>
<feature type="active site" description="Phosphocysteine intermediate; for EIIB activity" evidence="11">
    <location>
        <position position="62"/>
    </location>
</feature>
<dbReference type="AlphaFoldDB" id="A7MIQ5"/>
<evidence type="ECO:0000256" key="9">
    <source>
        <dbReference type="ARBA" id="ARBA00022989"/>
    </source>
</evidence>
<keyword evidence="9 12" id="KW-1133">Transmembrane helix</keyword>
<dbReference type="HOGENOM" id="CLU_012312_2_0_6"/>
<dbReference type="Pfam" id="PF00367">
    <property type="entry name" value="PTS_EIIB"/>
    <property type="match status" value="1"/>
</dbReference>
<feature type="domain" description="PTS EIIC type-1" evidence="14">
    <location>
        <begin position="143"/>
        <end position="492"/>
    </location>
</feature>
<evidence type="ECO:0000256" key="10">
    <source>
        <dbReference type="ARBA" id="ARBA00023136"/>
    </source>
</evidence>
<evidence type="ECO:0000259" key="13">
    <source>
        <dbReference type="PROSITE" id="PS51098"/>
    </source>
</evidence>
<dbReference type="FunFam" id="3.30.1360.60:FF:000001">
    <property type="entry name" value="PTS system glucose-specific IIBC component PtsG"/>
    <property type="match status" value="1"/>
</dbReference>
<feature type="transmembrane region" description="Helical" evidence="12">
    <location>
        <begin position="323"/>
        <end position="344"/>
    </location>
</feature>
<accession>A7MIQ5</accession>
<evidence type="ECO:0000256" key="2">
    <source>
        <dbReference type="ARBA" id="ARBA00022448"/>
    </source>
</evidence>
<dbReference type="InterPro" id="IPR018113">
    <property type="entry name" value="PTrfase_EIIB_Cys"/>
</dbReference>
<evidence type="ECO:0000256" key="5">
    <source>
        <dbReference type="ARBA" id="ARBA00022679"/>
    </source>
</evidence>
<dbReference type="SUPFAM" id="SSF55604">
    <property type="entry name" value="Glucose permease domain IIB"/>
    <property type="match status" value="1"/>
</dbReference>
<feature type="transmembrane region" description="Helical" evidence="12">
    <location>
        <begin position="144"/>
        <end position="169"/>
    </location>
</feature>
<name>A7MIQ5_CROS8</name>
<evidence type="ECO:0000256" key="4">
    <source>
        <dbReference type="ARBA" id="ARBA00022597"/>
    </source>
</evidence>
<evidence type="ECO:0000259" key="14">
    <source>
        <dbReference type="PROSITE" id="PS51103"/>
    </source>
</evidence>
<evidence type="ECO:0000313" key="15">
    <source>
        <dbReference type="EMBL" id="ABU78742.1"/>
    </source>
</evidence>
<dbReference type="InterPro" id="IPR036878">
    <property type="entry name" value="Glu_permease_IIB"/>
</dbReference>
<comment type="subcellular location">
    <subcellularLocation>
        <location evidence="1">Cell inner membrane</location>
        <topology evidence="1">Multi-pass membrane protein</topology>
    </subcellularLocation>
</comment>
<dbReference type="NCBIfam" id="TIGR00826">
    <property type="entry name" value="EIIB_glc"/>
    <property type="match status" value="1"/>
</dbReference>
<keyword evidence="10 12" id="KW-0472">Membrane</keyword>
<keyword evidence="16" id="KW-1185">Reference proteome</keyword>
<proteinExistence type="predicted"/>
<dbReference type="InterPro" id="IPR013013">
    <property type="entry name" value="PTS_EIIC_1"/>
</dbReference>
<dbReference type="Pfam" id="PF02378">
    <property type="entry name" value="PTS_EIIC"/>
    <property type="match status" value="1"/>
</dbReference>
<dbReference type="GO" id="GO:0016301">
    <property type="term" value="F:kinase activity"/>
    <property type="evidence" value="ECO:0007669"/>
    <property type="project" value="UniProtKB-KW"/>
</dbReference>
<evidence type="ECO:0000256" key="11">
    <source>
        <dbReference type="PROSITE-ProRule" id="PRU00421"/>
    </source>
</evidence>
<dbReference type="Proteomes" id="UP000000260">
    <property type="component" value="Chromosome"/>
</dbReference>
<feature type="transmembrane region" description="Helical" evidence="12">
    <location>
        <begin position="464"/>
        <end position="485"/>
    </location>
</feature>
<feature type="transmembrane region" description="Helical" evidence="12">
    <location>
        <begin position="281"/>
        <end position="303"/>
    </location>
</feature>
<feature type="transmembrane region" description="Helical" evidence="12">
    <location>
        <begin position="365"/>
        <end position="386"/>
    </location>
</feature>
<dbReference type="GO" id="GO:0008982">
    <property type="term" value="F:protein-N(PI)-phosphohistidine-sugar phosphotransferase activity"/>
    <property type="evidence" value="ECO:0007669"/>
    <property type="project" value="InterPro"/>
</dbReference>
<dbReference type="Gene3D" id="3.30.1360.60">
    <property type="entry name" value="Glucose permease domain IIB"/>
    <property type="match status" value="1"/>
</dbReference>
<dbReference type="KEGG" id="esa:ESA_03527"/>
<dbReference type="InterPro" id="IPR050558">
    <property type="entry name" value="PTS_Sugar-Specific_Components"/>
</dbReference>
<keyword evidence="5" id="KW-0808">Transferase</keyword>
<dbReference type="InterPro" id="IPR004719">
    <property type="entry name" value="PTS_maltose/Glc_sub_IIC"/>
</dbReference>
<dbReference type="GO" id="GO:0005886">
    <property type="term" value="C:plasma membrane"/>
    <property type="evidence" value="ECO:0007669"/>
    <property type="project" value="UniProtKB-SubCell"/>
</dbReference>
<dbReference type="NCBIfam" id="TIGR00852">
    <property type="entry name" value="pts-Glc"/>
    <property type="match status" value="1"/>
</dbReference>
<feature type="transmembrane region" description="Helical" evidence="12">
    <location>
        <begin position="214"/>
        <end position="237"/>
    </location>
</feature>
<keyword evidence="6" id="KW-0598">Phosphotransferase system</keyword>
<dbReference type="GO" id="GO:0015771">
    <property type="term" value="P:trehalose transport"/>
    <property type="evidence" value="ECO:0007669"/>
    <property type="project" value="TreeGrafter"/>
</dbReference>
<evidence type="ECO:0000256" key="12">
    <source>
        <dbReference type="SAM" id="Phobius"/>
    </source>
</evidence>
<evidence type="ECO:0000256" key="3">
    <source>
        <dbReference type="ARBA" id="ARBA00022475"/>
    </source>
</evidence>
<keyword evidence="4" id="KW-0762">Sugar transport</keyword>
<dbReference type="EMBL" id="CP000783">
    <property type="protein sequence ID" value="ABU78742.1"/>
    <property type="molecule type" value="Genomic_DNA"/>
</dbReference>
<evidence type="ECO:0000256" key="7">
    <source>
        <dbReference type="ARBA" id="ARBA00022692"/>
    </source>
</evidence>
<keyword evidence="3" id="KW-1003">Cell membrane</keyword>
<dbReference type="InterPro" id="IPR010973">
    <property type="entry name" value="PTS_IIBC_sucr"/>
</dbReference>
<keyword evidence="2" id="KW-0813">Transport</keyword>
<dbReference type="NCBIfam" id="TIGR01996">
    <property type="entry name" value="PTS-II-BC-sucr"/>
    <property type="match status" value="1"/>
</dbReference>
<sequence>MELRRTDGNLVLIKRPLPRGGLRIVDNIKNHKTEVVMDFEQIARSLLPLLGGKENIASAAHCATRLRLVLVDDAKADTAAIGNVEGVKGCFRNAGQLQIIFGTGVVNKVYAAFITVAGISESSKSEAASVAARKLNPFQRIARLLSNIFVPIIPAIVASGLLMGLLGMVKTYGWVSPDNALYIMLDMCSSAAFIILPILIGFTAAREFGGNPYLGATLGGILTHPALTNAWGVAAGFHTMNFFGIEVAMIGYQGTVFPVLLAVWFMSILEKQLRRIIPDALDLILTPFFTVIISGFVALLVIGPAGRALGDGISLVLSTLITHAGWLAGLLFGGLYSVIVITGVHHSFHAIEAGLLGNPSIGVNFLLPIWAMANVAQGGACLAVWFKTKDAKVKAITLPSGFSALLGITEAAIFGVNLRFVKPFISGLIGGAAGGAWVVSTHVGMTAVGLTGIPGMAIVQASSLLNYVIGMAIAFCIAFAVSYLWKYKTDAE</sequence>
<gene>
    <name evidence="15" type="ordered locus">ESA_03527</name>
</gene>
<feature type="transmembrane region" description="Helical" evidence="12">
    <location>
        <begin position="428"/>
        <end position="452"/>
    </location>
</feature>
<dbReference type="PROSITE" id="PS51103">
    <property type="entry name" value="PTS_EIIC_TYPE_1"/>
    <property type="match status" value="1"/>
</dbReference>